<sequence>MRSTPAETFPNILPVHPTTFIGREQEIARFCALLPITAQFRTTLVFVKLHGSFQLASSQVSALGRSPSFVQTAPTP</sequence>
<dbReference type="RefSeq" id="WP_338246851.1">
    <property type="nucleotide sequence ID" value="NZ_BSRI01000001.1"/>
</dbReference>
<evidence type="ECO:0008006" key="3">
    <source>
        <dbReference type="Google" id="ProtNLM"/>
    </source>
</evidence>
<accession>A0ABQ6FLB7</accession>
<evidence type="ECO:0000313" key="2">
    <source>
        <dbReference type="Proteomes" id="UP001344906"/>
    </source>
</evidence>
<dbReference type="EMBL" id="BSRI01000001">
    <property type="protein sequence ID" value="GLV53332.1"/>
    <property type="molecule type" value="Genomic_DNA"/>
</dbReference>
<protein>
    <recommendedName>
        <fullName evidence="3">SIR2-like domain-containing protein</fullName>
    </recommendedName>
</protein>
<dbReference type="Proteomes" id="UP001344906">
    <property type="component" value="Unassembled WGS sequence"/>
</dbReference>
<organism evidence="1 2">
    <name type="scientific">Dictyobacter halimunensis</name>
    <dbReference type="NCBI Taxonomy" id="3026934"/>
    <lineage>
        <taxon>Bacteria</taxon>
        <taxon>Bacillati</taxon>
        <taxon>Chloroflexota</taxon>
        <taxon>Ktedonobacteria</taxon>
        <taxon>Ktedonobacterales</taxon>
        <taxon>Dictyobacteraceae</taxon>
        <taxon>Dictyobacter</taxon>
    </lineage>
</organism>
<gene>
    <name evidence="1" type="ORF">KDH_01870</name>
</gene>
<reference evidence="1 2" key="1">
    <citation type="submission" date="2023-02" db="EMBL/GenBank/DDBJ databases">
        <title>Dictyobacter halimunensis sp. nov., a new member of the class Ktedonobacteria from forest soil in a geothermal area.</title>
        <authorList>
            <person name="Rachmania M.K."/>
            <person name="Ningsih F."/>
            <person name="Sakai Y."/>
            <person name="Yabe S."/>
            <person name="Yokota A."/>
            <person name="Sjamsuridzal W."/>
        </authorList>
    </citation>
    <scope>NUCLEOTIDE SEQUENCE [LARGE SCALE GENOMIC DNA]</scope>
    <source>
        <strain evidence="1 2">S3.2.2.5</strain>
    </source>
</reference>
<name>A0ABQ6FLB7_9CHLR</name>
<comment type="caution">
    <text evidence="1">The sequence shown here is derived from an EMBL/GenBank/DDBJ whole genome shotgun (WGS) entry which is preliminary data.</text>
</comment>
<evidence type="ECO:0000313" key="1">
    <source>
        <dbReference type="EMBL" id="GLV53332.1"/>
    </source>
</evidence>
<proteinExistence type="predicted"/>
<keyword evidence="2" id="KW-1185">Reference proteome</keyword>